<name>A0AA49GLG0_9BACT</name>
<organism evidence="2">
    <name type="scientific">Roseihalotalea indica</name>
    <dbReference type="NCBI Taxonomy" id="2867963"/>
    <lineage>
        <taxon>Bacteria</taxon>
        <taxon>Pseudomonadati</taxon>
        <taxon>Bacteroidota</taxon>
        <taxon>Cytophagia</taxon>
        <taxon>Cytophagales</taxon>
        <taxon>Catalimonadaceae</taxon>
        <taxon>Roseihalotalea</taxon>
    </lineage>
</organism>
<evidence type="ECO:0000256" key="1">
    <source>
        <dbReference type="SAM" id="MobiDB-lite"/>
    </source>
</evidence>
<evidence type="ECO:0000313" key="2">
    <source>
        <dbReference type="EMBL" id="WKN34366.1"/>
    </source>
</evidence>
<dbReference type="EMBL" id="CP120682">
    <property type="protein sequence ID" value="WKN34366.1"/>
    <property type="molecule type" value="Genomic_DNA"/>
</dbReference>
<proteinExistence type="predicted"/>
<sequence>MAKPDDFNRNAGDPRKEDKTYDREENTKYFDKELNDMEEKSRPLFWFFRPKYFNFKRPAKPYDEYKGQSDHQRKFNTAHDNVPVYSPKRIIDKFYERGASARIKMEDQLRELKNQEDHSTYIPEYKPPIFKRQAVKDLNAVHKKGQEIRNLETKLDLGQHYNDKSAPKEPEKELSPIKSWMQKWRNSIALDKRLSDKDVNRDFKSAIDRER</sequence>
<gene>
    <name evidence="2" type="ORF">K4G66_18480</name>
</gene>
<protein>
    <submittedName>
        <fullName evidence="2">Uncharacterized protein</fullName>
    </submittedName>
</protein>
<reference evidence="2" key="1">
    <citation type="journal article" date="2023" name="Comput. Struct. Biotechnol. J.">
        <title>Discovery of a novel marine Bacteroidetes with a rich repertoire of carbohydrate-active enzymes.</title>
        <authorList>
            <person name="Chen B."/>
            <person name="Liu G."/>
            <person name="Chen Q."/>
            <person name="Wang H."/>
            <person name="Liu L."/>
            <person name="Tang K."/>
        </authorList>
    </citation>
    <scope>NUCLEOTIDE SEQUENCE</scope>
    <source>
        <strain evidence="2">TK19036</strain>
    </source>
</reference>
<feature type="region of interest" description="Disordered" evidence="1">
    <location>
        <begin position="1"/>
        <end position="27"/>
    </location>
</feature>
<reference evidence="2" key="2">
    <citation type="journal article" date="2024" name="Antonie Van Leeuwenhoek">
        <title>Roseihalotalea indica gen. nov., sp. nov., a halophilic Bacteroidetes from mesopelagic Southwest Indian Ocean with higher carbohydrate metabolic potential.</title>
        <authorList>
            <person name="Chen B."/>
            <person name="Zhang M."/>
            <person name="Lin D."/>
            <person name="Ye J."/>
            <person name="Tang K."/>
        </authorList>
    </citation>
    <scope>NUCLEOTIDE SEQUENCE</scope>
    <source>
        <strain evidence="2">TK19036</strain>
    </source>
</reference>
<accession>A0AA49GLG0</accession>
<dbReference type="AlphaFoldDB" id="A0AA49GLG0"/>